<feature type="transmembrane region" description="Helical" evidence="5">
    <location>
        <begin position="156"/>
        <end position="177"/>
    </location>
</feature>
<evidence type="ECO:0000256" key="3">
    <source>
        <dbReference type="ARBA" id="ARBA00022989"/>
    </source>
</evidence>
<feature type="transmembrane region" description="Helical" evidence="5">
    <location>
        <begin position="412"/>
        <end position="430"/>
    </location>
</feature>
<comment type="subcellular location">
    <subcellularLocation>
        <location evidence="1">Membrane</location>
        <topology evidence="1">Multi-pass membrane protein</topology>
    </subcellularLocation>
</comment>
<keyword evidence="2 5" id="KW-0812">Transmembrane</keyword>
<dbReference type="Proteomes" id="UP000663889">
    <property type="component" value="Unassembled WGS sequence"/>
</dbReference>
<gene>
    <name evidence="8" type="ORF">SEV965_LOCUS5312</name>
</gene>
<dbReference type="GO" id="GO:0006884">
    <property type="term" value="P:cell volume homeostasis"/>
    <property type="evidence" value="ECO:0007669"/>
    <property type="project" value="TreeGrafter"/>
</dbReference>
<dbReference type="AlphaFoldDB" id="A0A813Z7Q7"/>
<evidence type="ECO:0000259" key="6">
    <source>
        <dbReference type="Pfam" id="PF00324"/>
    </source>
</evidence>
<feature type="domain" description="Amino acid permease/ SLC12A" evidence="6">
    <location>
        <begin position="597"/>
        <end position="779"/>
    </location>
</feature>
<sequence length="1158" mass="130218">MSIDSFFTATSDIINLNGTESITENKGRFKVIHFDETDEVPSISATQTQYQHNLHTKSISQQSLPSIQPIKSKENENIVETELVGEKGVSFLKNLYDYQGGTFMPIVNDLTNSSSNAQLNTLFGVYLPCVQNIIGVIVFIRLYWVIGVSGIIQGMIIIGLCCLCTFLTAISLAAIATNGIVPAGGSYFLISRSLGPAVGGAVGLLFYIGNALAGGLYVLGASEILLKYTCPHKCHLFGPPIENQQSSFNHYRIYGTILLFILGLVVFLGIKIVSRIAPFTLLVVFLSIISILLGIIKSTISPTYLPICIIEKDNIKHLIKSSILKNNVIRYCHSNITCNGEICPLQQILCINNISKNINCNDINNVYLINGIPGLKNSQFRNNLKSMYMKEGEIDNEIIGDSKLEVVSKTTTSLFILIGIFFPSVTGIMAGSNRSGDLKDPNQSISRGTILAVITTSFIYILLAFLLACSIQGVLLRDRDGLSINQQLVEAVIAWPSPYIIITGALCACFGAGLQCLVGAPRLLQSVAKDDIMPILKPFQSTFRDEPFKALLFTLVLSEISVLIANFDIVTTMVSEFFLMCYLSVNLVCILQTFLPLCACFGAGLQCLVGAPRLLQSVAKDDIMPILKPFQSTFRDEPFKALLFTLVLSEISVLIANFDIVTTMVSEFFLMCYLSVNLVCILQTFLHEPSWRPRFRFYHWLLSLLGVIVCIAIMLISSWYIALISLAIGIIVYIYIWYAGANKEWGEGLKGLPMSIAHVALSRLDDRPMHTKNFRPQILAFIKCIYNENQHRWMIEHEKVLDLLSQLKAGKGLIILATVIKGKYDEKRDIAEKLRHYLKEQMITHKILNGFIDVLVANDVYDGINSLMQTSGVGGFRPNTVMFDWPTSWQKYQIDGHIDDTIVSYLDSIRLAENKNFAILLLKNIDSYPSLLDIQTGYIDIWWIIHDGGLLFLLAFLLQQHHIWNKCILRLFTICLPNQEPQIQKRELEQYVYQLRIQAEVHAVIVDDQEISAFTKYRTMTTKNSKFFNPFDINEKQINIEKEKYLQDIFQNYPANSDHIQYTFTPSSIQSIKGNYLTYTLMEDLQVRKKMHSAARLNQTILERSRHSQLVLINLPKVPRTNINADYAYIEFVNQLCEGIYRCILVKGGGREVITIFS</sequence>
<feature type="transmembrane region" description="Helical" evidence="5">
    <location>
        <begin position="577"/>
        <end position="605"/>
    </location>
</feature>
<dbReference type="InterPro" id="IPR018491">
    <property type="entry name" value="SLC12_C"/>
</dbReference>
<dbReference type="PANTHER" id="PTHR11827:SF73">
    <property type="entry name" value="KAZACHOC, ISOFORM G"/>
    <property type="match status" value="1"/>
</dbReference>
<feature type="transmembrane region" description="Helical" evidence="5">
    <location>
        <begin position="276"/>
        <end position="296"/>
    </location>
</feature>
<feature type="transmembrane region" description="Helical" evidence="5">
    <location>
        <begin position="251"/>
        <end position="270"/>
    </location>
</feature>
<evidence type="ECO:0000256" key="2">
    <source>
        <dbReference type="ARBA" id="ARBA00022692"/>
    </source>
</evidence>
<feature type="domain" description="Amino acid permease/ SLC12A" evidence="6">
    <location>
        <begin position="390"/>
        <end position="589"/>
    </location>
</feature>
<dbReference type="GO" id="GO:1990573">
    <property type="term" value="P:potassium ion import across plasma membrane"/>
    <property type="evidence" value="ECO:0007669"/>
    <property type="project" value="TreeGrafter"/>
</dbReference>
<dbReference type="Pfam" id="PF03522">
    <property type="entry name" value="SLC12"/>
    <property type="match status" value="2"/>
</dbReference>
<dbReference type="GO" id="GO:0055064">
    <property type="term" value="P:chloride ion homeostasis"/>
    <property type="evidence" value="ECO:0007669"/>
    <property type="project" value="TreeGrafter"/>
</dbReference>
<organism evidence="8 9">
    <name type="scientific">Rotaria sordida</name>
    <dbReference type="NCBI Taxonomy" id="392033"/>
    <lineage>
        <taxon>Eukaryota</taxon>
        <taxon>Metazoa</taxon>
        <taxon>Spiralia</taxon>
        <taxon>Gnathifera</taxon>
        <taxon>Rotifera</taxon>
        <taxon>Eurotatoria</taxon>
        <taxon>Bdelloidea</taxon>
        <taxon>Philodinida</taxon>
        <taxon>Philodinidae</taxon>
        <taxon>Rotaria</taxon>
    </lineage>
</organism>
<feature type="transmembrane region" description="Helical" evidence="5">
    <location>
        <begin position="550"/>
        <end position="571"/>
    </location>
</feature>
<feature type="domain" description="Amino acid permease/ SLC12A" evidence="6">
    <location>
        <begin position="125"/>
        <end position="295"/>
    </location>
</feature>
<dbReference type="EMBL" id="CAJNOU010000161">
    <property type="protein sequence ID" value="CAF0894562.1"/>
    <property type="molecule type" value="Genomic_DNA"/>
</dbReference>
<evidence type="ECO:0000256" key="5">
    <source>
        <dbReference type="SAM" id="Phobius"/>
    </source>
</evidence>
<evidence type="ECO:0000259" key="7">
    <source>
        <dbReference type="Pfam" id="PF03522"/>
    </source>
</evidence>
<feature type="transmembrane region" description="Helical" evidence="5">
    <location>
        <begin position="641"/>
        <end position="662"/>
    </location>
</feature>
<evidence type="ECO:0000313" key="8">
    <source>
        <dbReference type="EMBL" id="CAF0894562.1"/>
    </source>
</evidence>
<proteinExistence type="predicted"/>
<accession>A0A813Z7Q7</accession>
<feature type="transmembrane region" description="Helical" evidence="5">
    <location>
        <begin position="197"/>
        <end position="219"/>
    </location>
</feature>
<reference evidence="8" key="1">
    <citation type="submission" date="2021-02" db="EMBL/GenBank/DDBJ databases">
        <authorList>
            <person name="Nowell W R."/>
        </authorList>
    </citation>
    <scope>NUCLEOTIDE SEQUENCE</scope>
</reference>
<evidence type="ECO:0008006" key="10">
    <source>
        <dbReference type="Google" id="ProtNLM"/>
    </source>
</evidence>
<evidence type="ECO:0000256" key="4">
    <source>
        <dbReference type="ARBA" id="ARBA00023136"/>
    </source>
</evidence>
<comment type="caution">
    <text evidence="8">The sequence shown here is derived from an EMBL/GenBank/DDBJ whole genome shotgun (WGS) entry which is preliminary data.</text>
</comment>
<name>A0A813Z7Q7_9BILA</name>
<dbReference type="InterPro" id="IPR004842">
    <property type="entry name" value="SLC12A_fam"/>
</dbReference>
<keyword evidence="3 5" id="KW-1133">Transmembrane helix</keyword>
<dbReference type="GO" id="GO:0015379">
    <property type="term" value="F:potassium:chloride symporter activity"/>
    <property type="evidence" value="ECO:0007669"/>
    <property type="project" value="TreeGrafter"/>
</dbReference>
<feature type="transmembrane region" description="Helical" evidence="5">
    <location>
        <begin position="123"/>
        <end position="144"/>
    </location>
</feature>
<protein>
    <recommendedName>
        <fullName evidence="10">Solute carrier family 12 member 6</fullName>
    </recommendedName>
</protein>
<feature type="domain" description="SLC12A transporter C-terminal" evidence="7">
    <location>
        <begin position="935"/>
        <end position="1158"/>
    </location>
</feature>
<dbReference type="Pfam" id="PF00324">
    <property type="entry name" value="AA_permease"/>
    <property type="match status" value="3"/>
</dbReference>
<dbReference type="GO" id="GO:0005886">
    <property type="term" value="C:plasma membrane"/>
    <property type="evidence" value="ECO:0007669"/>
    <property type="project" value="TreeGrafter"/>
</dbReference>
<evidence type="ECO:0000313" key="9">
    <source>
        <dbReference type="Proteomes" id="UP000663889"/>
    </source>
</evidence>
<feature type="domain" description="SLC12A transporter C-terminal" evidence="7">
    <location>
        <begin position="800"/>
        <end position="923"/>
    </location>
</feature>
<feature type="transmembrane region" description="Helical" evidence="5">
    <location>
        <begin position="450"/>
        <end position="476"/>
    </location>
</feature>
<evidence type="ECO:0000256" key="1">
    <source>
        <dbReference type="ARBA" id="ARBA00004141"/>
    </source>
</evidence>
<dbReference type="InterPro" id="IPR004841">
    <property type="entry name" value="AA-permease/SLC12A_dom"/>
</dbReference>
<feature type="transmembrane region" description="Helical" evidence="5">
    <location>
        <begin position="698"/>
        <end position="716"/>
    </location>
</feature>
<dbReference type="PANTHER" id="PTHR11827">
    <property type="entry name" value="SOLUTE CARRIER FAMILY 12, CATION COTRANSPORTERS"/>
    <property type="match status" value="1"/>
</dbReference>
<dbReference type="Gene3D" id="1.20.1740.10">
    <property type="entry name" value="Amino acid/polyamine transporter I"/>
    <property type="match status" value="2"/>
</dbReference>
<feature type="transmembrane region" description="Helical" evidence="5">
    <location>
        <begin position="668"/>
        <end position="686"/>
    </location>
</feature>
<feature type="transmembrane region" description="Helical" evidence="5">
    <location>
        <begin position="722"/>
        <end position="740"/>
    </location>
</feature>
<dbReference type="GO" id="GO:0055075">
    <property type="term" value="P:potassium ion homeostasis"/>
    <property type="evidence" value="ECO:0007669"/>
    <property type="project" value="TreeGrafter"/>
</dbReference>
<keyword evidence="4 5" id="KW-0472">Membrane</keyword>